<sequence>MKTHRYDPVTGEGAIGVEFAGTAVTSGSSFPSVRQPQDADAISRVFVDTDTNLNLQWSEGFYRGFFTLTIDPHSLNATYYAMRNISTPNLDAFVSARFIVEAGANKLKRPVGGGAESVKAGALKVNGTD</sequence>
<comment type="caution">
    <text evidence="1">The sequence shown here is derived from an EMBL/GenBank/DDBJ whole genome shotgun (WGS) entry which is preliminary data.</text>
</comment>
<evidence type="ECO:0000313" key="1">
    <source>
        <dbReference type="EMBL" id="KAL0071528.1"/>
    </source>
</evidence>
<proteinExistence type="predicted"/>
<dbReference type="Gene3D" id="3.60.21.70">
    <property type="entry name" value="PhoD-like phosphatase"/>
    <property type="match status" value="1"/>
</dbReference>
<dbReference type="EMBL" id="JBBXMP010000003">
    <property type="protein sequence ID" value="KAL0071528.1"/>
    <property type="molecule type" value="Genomic_DNA"/>
</dbReference>
<dbReference type="Proteomes" id="UP001437256">
    <property type="component" value="Unassembled WGS sequence"/>
</dbReference>
<gene>
    <name evidence="1" type="ORF">AAF712_001385</name>
</gene>
<protein>
    <submittedName>
        <fullName evidence="1">Uncharacterized protein</fullName>
    </submittedName>
</protein>
<organism evidence="1 2">
    <name type="scientific">Marasmius tenuissimus</name>
    <dbReference type="NCBI Taxonomy" id="585030"/>
    <lineage>
        <taxon>Eukaryota</taxon>
        <taxon>Fungi</taxon>
        <taxon>Dikarya</taxon>
        <taxon>Basidiomycota</taxon>
        <taxon>Agaricomycotina</taxon>
        <taxon>Agaricomycetes</taxon>
        <taxon>Agaricomycetidae</taxon>
        <taxon>Agaricales</taxon>
        <taxon>Marasmiineae</taxon>
        <taxon>Marasmiaceae</taxon>
        <taxon>Marasmius</taxon>
    </lineage>
</organism>
<dbReference type="PANTHER" id="PTHR43606:SF7">
    <property type="entry name" value="PHOSPHATASE, PUTATIVE (AFU_ORTHOLOGUE AFUA_6G08710)-RELATED"/>
    <property type="match status" value="1"/>
</dbReference>
<reference evidence="1 2" key="1">
    <citation type="submission" date="2024-05" db="EMBL/GenBank/DDBJ databases">
        <title>A draft genome resource for the thread blight pathogen Marasmius tenuissimus strain MS-2.</title>
        <authorList>
            <person name="Yulfo-Soto G.E."/>
            <person name="Baruah I.K."/>
            <person name="Amoako-Attah I."/>
            <person name="Bukari Y."/>
            <person name="Meinhardt L.W."/>
            <person name="Bailey B.A."/>
            <person name="Cohen S.P."/>
        </authorList>
    </citation>
    <scope>NUCLEOTIDE SEQUENCE [LARGE SCALE GENOMIC DNA]</scope>
    <source>
        <strain evidence="1 2">MS-2</strain>
    </source>
</reference>
<dbReference type="PANTHER" id="PTHR43606">
    <property type="entry name" value="PHOSPHATASE, PUTATIVE (AFU_ORTHOLOGUE AFUA_6G08710)-RELATED"/>
    <property type="match status" value="1"/>
</dbReference>
<dbReference type="InterPro" id="IPR038607">
    <property type="entry name" value="PhoD-like_sf"/>
</dbReference>
<evidence type="ECO:0000313" key="2">
    <source>
        <dbReference type="Proteomes" id="UP001437256"/>
    </source>
</evidence>
<name>A0ABR3AD75_9AGAR</name>
<accession>A0ABR3AD75</accession>
<dbReference type="InterPro" id="IPR052900">
    <property type="entry name" value="Phospholipid_Metab_Enz"/>
</dbReference>
<keyword evidence="2" id="KW-1185">Reference proteome</keyword>